<evidence type="ECO:0000256" key="2">
    <source>
        <dbReference type="ARBA" id="ARBA00007951"/>
    </source>
</evidence>
<keyword evidence="9" id="KW-1185">Reference proteome</keyword>
<feature type="domain" description="Glycoside hydrolase family 29 N-terminal" evidence="7">
    <location>
        <begin position="8"/>
        <end position="312"/>
    </location>
</feature>
<evidence type="ECO:0000256" key="3">
    <source>
        <dbReference type="ARBA" id="ARBA00012662"/>
    </source>
</evidence>
<accession>A0A4R2NP69</accession>
<dbReference type="Proteomes" id="UP000295416">
    <property type="component" value="Unassembled WGS sequence"/>
</dbReference>
<organism evidence="8 9">
    <name type="scientific">Scopulibacillus darangshiensis</name>
    <dbReference type="NCBI Taxonomy" id="442528"/>
    <lineage>
        <taxon>Bacteria</taxon>
        <taxon>Bacillati</taxon>
        <taxon>Bacillota</taxon>
        <taxon>Bacilli</taxon>
        <taxon>Bacillales</taxon>
        <taxon>Sporolactobacillaceae</taxon>
        <taxon>Scopulibacillus</taxon>
    </lineage>
</organism>
<dbReference type="GO" id="GO:0005764">
    <property type="term" value="C:lysosome"/>
    <property type="evidence" value="ECO:0007669"/>
    <property type="project" value="TreeGrafter"/>
</dbReference>
<comment type="similarity">
    <text evidence="2">Belongs to the glycosyl hydrolase 29 family.</text>
</comment>
<dbReference type="SUPFAM" id="SSF51445">
    <property type="entry name" value="(Trans)glycosidases"/>
    <property type="match status" value="1"/>
</dbReference>
<dbReference type="InterPro" id="IPR017853">
    <property type="entry name" value="GH"/>
</dbReference>
<dbReference type="PRINTS" id="PR00741">
    <property type="entry name" value="GLHYDRLASE29"/>
</dbReference>
<dbReference type="GO" id="GO:0004560">
    <property type="term" value="F:alpha-L-fucosidase activity"/>
    <property type="evidence" value="ECO:0007669"/>
    <property type="project" value="InterPro"/>
</dbReference>
<evidence type="ECO:0000259" key="7">
    <source>
        <dbReference type="Pfam" id="PF01120"/>
    </source>
</evidence>
<keyword evidence="4" id="KW-0732">Signal</keyword>
<dbReference type="PANTHER" id="PTHR10030:SF37">
    <property type="entry name" value="ALPHA-L-FUCOSIDASE-RELATED"/>
    <property type="match status" value="1"/>
</dbReference>
<keyword evidence="6" id="KW-0326">Glycosidase</keyword>
<dbReference type="EMBL" id="SLXK01000030">
    <property type="protein sequence ID" value="TCP23527.1"/>
    <property type="molecule type" value="Genomic_DNA"/>
</dbReference>
<sequence>MEVMNCKHKMKWWKDAKFGMFIHWGLYAVLKKGEWVMYSSKIPVHKYEKLARKFNPIKFDAKQWVRIAKNAGMKYIVITAKHHEGFAMFQSKTSPYNIVDATPFNSDPLKELAEECQKEGIKLCFYYSHVIDWHHPDSLHDRANNTWDYELDKKDFYKYWNGLAKPQIKELLTEYGPIGLMWFDTAGGLSKEDSEEMVQLVRSLQPDCLINSRVSHCPGMGDYQSKGDNEIPMLGQDAREFETPMTMNQSWGYSDKDQVWKTTASLLRKLVNIVSKGGNLLLNVGPTPDGEIPGQSVERLAEIGEWLDINGEAFYGTSPCPYPYELEWGSITMKSGYLYLHVYSEYWPQANLQLYGLRNKILKAYILSDPNKASLEFIQTYDSETNHYSLSIEVPNIAPDKNIAVIALKIDGEIDVDESLTQQPSGSIRLAAFQSEIQPVEASGEKSEGSERRKTALWHFKVVNPGTFEVVIVNFKKSGAIWEEAYQNPVVISLAGKKIVGKAREDVILEDSPNCQYPYREVHSNIGELTINRPGVYALELISDMISPKPKGTEIWQAEAVKFRNIKLMRKKDI</sequence>
<evidence type="ECO:0000313" key="9">
    <source>
        <dbReference type="Proteomes" id="UP000295416"/>
    </source>
</evidence>
<evidence type="ECO:0000256" key="4">
    <source>
        <dbReference type="ARBA" id="ARBA00022729"/>
    </source>
</evidence>
<dbReference type="PANTHER" id="PTHR10030">
    <property type="entry name" value="ALPHA-L-FUCOSIDASE"/>
    <property type="match status" value="1"/>
</dbReference>
<comment type="function">
    <text evidence="1">Alpha-L-fucosidase is responsible for hydrolyzing the alpha-1,6-linked fucose joined to the reducing-end N-acetylglucosamine of the carbohydrate moieties of glycoproteins.</text>
</comment>
<dbReference type="InterPro" id="IPR000933">
    <property type="entry name" value="Glyco_hydro_29"/>
</dbReference>
<dbReference type="RefSeq" id="WP_132747331.1">
    <property type="nucleotide sequence ID" value="NZ_SLXK01000030.1"/>
</dbReference>
<dbReference type="GO" id="GO:0016139">
    <property type="term" value="P:glycoside catabolic process"/>
    <property type="evidence" value="ECO:0007669"/>
    <property type="project" value="TreeGrafter"/>
</dbReference>
<reference evidence="8 9" key="1">
    <citation type="submission" date="2019-03" db="EMBL/GenBank/DDBJ databases">
        <title>Genomic Encyclopedia of Type Strains, Phase IV (KMG-IV): sequencing the most valuable type-strain genomes for metagenomic binning, comparative biology and taxonomic classification.</title>
        <authorList>
            <person name="Goeker M."/>
        </authorList>
    </citation>
    <scope>NUCLEOTIDE SEQUENCE [LARGE SCALE GENOMIC DNA]</scope>
    <source>
        <strain evidence="8 9">DSM 19377</strain>
    </source>
</reference>
<name>A0A4R2NP69_9BACL</name>
<dbReference type="OrthoDB" id="107551at2"/>
<evidence type="ECO:0000256" key="5">
    <source>
        <dbReference type="ARBA" id="ARBA00022801"/>
    </source>
</evidence>
<dbReference type="Gene3D" id="3.20.20.80">
    <property type="entry name" value="Glycosidases"/>
    <property type="match status" value="1"/>
</dbReference>
<dbReference type="GO" id="GO:0006004">
    <property type="term" value="P:fucose metabolic process"/>
    <property type="evidence" value="ECO:0007669"/>
    <property type="project" value="InterPro"/>
</dbReference>
<keyword evidence="5" id="KW-0378">Hydrolase</keyword>
<comment type="caution">
    <text evidence="8">The sequence shown here is derived from an EMBL/GenBank/DDBJ whole genome shotgun (WGS) entry which is preliminary data.</text>
</comment>
<dbReference type="SMART" id="SM00812">
    <property type="entry name" value="Alpha_L_fucos"/>
    <property type="match status" value="1"/>
</dbReference>
<gene>
    <name evidence="8" type="ORF">EV207_13047</name>
</gene>
<evidence type="ECO:0000313" key="8">
    <source>
        <dbReference type="EMBL" id="TCP23527.1"/>
    </source>
</evidence>
<evidence type="ECO:0000256" key="6">
    <source>
        <dbReference type="ARBA" id="ARBA00023295"/>
    </source>
</evidence>
<dbReference type="Pfam" id="PF01120">
    <property type="entry name" value="Alpha_L_fucos"/>
    <property type="match status" value="1"/>
</dbReference>
<dbReference type="AlphaFoldDB" id="A0A4R2NP69"/>
<dbReference type="InterPro" id="IPR057739">
    <property type="entry name" value="Glyco_hydro_29_N"/>
</dbReference>
<dbReference type="EC" id="3.2.1.51" evidence="3"/>
<evidence type="ECO:0000256" key="1">
    <source>
        <dbReference type="ARBA" id="ARBA00004071"/>
    </source>
</evidence>
<dbReference type="InterPro" id="IPR016286">
    <property type="entry name" value="FUC_metazoa-typ"/>
</dbReference>
<proteinExistence type="inferred from homology"/>
<protein>
    <recommendedName>
        <fullName evidence="3">alpha-L-fucosidase</fullName>
        <ecNumber evidence="3">3.2.1.51</ecNumber>
    </recommendedName>
</protein>